<evidence type="ECO:0000313" key="2">
    <source>
        <dbReference type="Proteomes" id="UP001162501"/>
    </source>
</evidence>
<sequence>MYPLGHTVTCVKAKVYPELCVGTAPTSVKAVLPSGEELGAAAGMGQGETSAFQLVYKATRALPLRPFVLHTLHLPRSQQSNPDPSALLKSPSPCPQAALPGGVTSLPTSHLAESPRKLQHKPSVRVPLGSHRIGKRGSRARSPGWNPGPGLSGLSGLSSRSTHPPALALGPGGVVHVCERVPGGWEGRTRLGSPTGKTRFSRRRRRPGGNRLVAPASGRPGPQPLAQPHRSRRNAGRRLGSPGVTHSHSPRALAPEATPGLRLGSRGSDSAELQWGREDRPRRGRARPVQRPRCLETDPALGTGREQPRRSCCFSLPPRPPEQPW</sequence>
<organism evidence="1 2">
    <name type="scientific">Rangifer tarandus platyrhynchus</name>
    <name type="common">Svalbard reindeer</name>
    <dbReference type="NCBI Taxonomy" id="3082113"/>
    <lineage>
        <taxon>Eukaryota</taxon>
        <taxon>Metazoa</taxon>
        <taxon>Chordata</taxon>
        <taxon>Craniata</taxon>
        <taxon>Vertebrata</taxon>
        <taxon>Euteleostomi</taxon>
        <taxon>Mammalia</taxon>
        <taxon>Eutheria</taxon>
        <taxon>Laurasiatheria</taxon>
        <taxon>Artiodactyla</taxon>
        <taxon>Ruminantia</taxon>
        <taxon>Pecora</taxon>
        <taxon>Cervidae</taxon>
        <taxon>Odocoileinae</taxon>
        <taxon>Rangifer</taxon>
    </lineage>
</organism>
<gene>
    <name evidence="1" type="ORF">MRATA1EN22A_LOCUS10579</name>
</gene>
<name>A0AC59YV28_RANTA</name>
<reference evidence="1" key="2">
    <citation type="submission" date="2025-03" db="EMBL/GenBank/DDBJ databases">
        <authorList>
            <consortium name="ELIXIR-Norway"/>
            <consortium name="Elixir Norway"/>
        </authorList>
    </citation>
    <scope>NUCLEOTIDE SEQUENCE</scope>
</reference>
<reference evidence="1" key="1">
    <citation type="submission" date="2023-05" db="EMBL/GenBank/DDBJ databases">
        <authorList>
            <consortium name="ELIXIR-Norway"/>
        </authorList>
    </citation>
    <scope>NUCLEOTIDE SEQUENCE</scope>
</reference>
<protein>
    <submittedName>
        <fullName evidence="1">Uncharacterized protein</fullName>
    </submittedName>
</protein>
<accession>A0AC59YV28</accession>
<evidence type="ECO:0000313" key="1">
    <source>
        <dbReference type="EMBL" id="CAN0002190.1"/>
    </source>
</evidence>
<dbReference type="EMBL" id="OX596104">
    <property type="protein sequence ID" value="CAN0002190.1"/>
    <property type="molecule type" value="Genomic_DNA"/>
</dbReference>
<proteinExistence type="predicted"/>
<dbReference type="Proteomes" id="UP001162501">
    <property type="component" value="Chromosome 20"/>
</dbReference>